<evidence type="ECO:0000256" key="1">
    <source>
        <dbReference type="ARBA" id="ARBA00009995"/>
    </source>
</evidence>
<proteinExistence type="inferred from homology"/>
<comment type="similarity">
    <text evidence="1">Belongs to the UDP-glycosyltransferase family.</text>
</comment>
<feature type="compositionally biased region" description="Polar residues" evidence="2">
    <location>
        <begin position="195"/>
        <end position="212"/>
    </location>
</feature>
<dbReference type="Gene3D" id="3.40.50.2000">
    <property type="entry name" value="Glycogen Phosphorylase B"/>
    <property type="match status" value="1"/>
</dbReference>
<protein>
    <submittedName>
        <fullName evidence="3">Uncharacterized protein</fullName>
    </submittedName>
</protein>
<comment type="caution">
    <text evidence="3">The sequence shown here is derived from an EMBL/GenBank/DDBJ whole genome shotgun (WGS) entry which is preliminary data.</text>
</comment>
<dbReference type="Proteomes" id="UP000324897">
    <property type="component" value="Chromosome 1"/>
</dbReference>
<dbReference type="PANTHER" id="PTHR48047">
    <property type="entry name" value="GLYCOSYLTRANSFERASE"/>
    <property type="match status" value="1"/>
</dbReference>
<evidence type="ECO:0000313" key="4">
    <source>
        <dbReference type="Proteomes" id="UP000324897"/>
    </source>
</evidence>
<feature type="region of interest" description="Disordered" evidence="2">
    <location>
        <begin position="190"/>
        <end position="212"/>
    </location>
</feature>
<dbReference type="Gramene" id="TVU33030">
    <property type="protein sequence ID" value="TVU33030"/>
    <property type="gene ID" value="EJB05_24810"/>
</dbReference>
<reference evidence="3 4" key="1">
    <citation type="journal article" date="2019" name="Sci. Rep.">
        <title>A high-quality genome of Eragrostis curvula grass provides insights into Poaceae evolution and supports new strategies to enhance forage quality.</title>
        <authorList>
            <person name="Carballo J."/>
            <person name="Santos B.A.C.M."/>
            <person name="Zappacosta D."/>
            <person name="Garbus I."/>
            <person name="Selva J.P."/>
            <person name="Gallo C.A."/>
            <person name="Diaz A."/>
            <person name="Albertini E."/>
            <person name="Caccamo M."/>
            <person name="Echenique V."/>
        </authorList>
    </citation>
    <scope>NUCLEOTIDE SEQUENCE [LARGE SCALE GENOMIC DNA]</scope>
    <source>
        <strain evidence="4">cv. Victoria</strain>
        <tissue evidence="3">Leaf</tissue>
    </source>
</reference>
<sequence length="212" mass="22163">MADERRSKKMRILMVPFFATSHIGPFTDLAVRLATARPGVVEPTVAVTPANVPVVRSALARHGPAASGLVGIATYPFPAVDGLPPGVENLSAAGADDACGASTPPPESAPDAVVTDFHFFWNSAVAAELRVPCVTFSIVGPFASLAMGRLTGAAAVVGDDGQEEEVVAVPGFHAPEIRIPVAELPEFLRRRPAGKQQQQLDGGSFEFSPQKQ</sequence>
<feature type="non-terminal residue" evidence="3">
    <location>
        <position position="1"/>
    </location>
</feature>
<gene>
    <name evidence="3" type="ORF">EJB05_24810</name>
</gene>
<dbReference type="SUPFAM" id="SSF53756">
    <property type="entry name" value="UDP-Glycosyltransferase/glycogen phosphorylase"/>
    <property type="match status" value="1"/>
</dbReference>
<dbReference type="OrthoDB" id="5835829at2759"/>
<evidence type="ECO:0000256" key="2">
    <source>
        <dbReference type="SAM" id="MobiDB-lite"/>
    </source>
</evidence>
<evidence type="ECO:0000313" key="3">
    <source>
        <dbReference type="EMBL" id="TVU33030.1"/>
    </source>
</evidence>
<dbReference type="GO" id="GO:0035251">
    <property type="term" value="F:UDP-glucosyltransferase activity"/>
    <property type="evidence" value="ECO:0007669"/>
    <property type="project" value="TreeGrafter"/>
</dbReference>
<dbReference type="AlphaFoldDB" id="A0A5J9VDV0"/>
<name>A0A5J9VDV0_9POAL</name>
<dbReference type="EMBL" id="RWGY01000011">
    <property type="protein sequence ID" value="TVU33030.1"/>
    <property type="molecule type" value="Genomic_DNA"/>
</dbReference>
<dbReference type="PANTHER" id="PTHR48047:SF19">
    <property type="entry name" value="GLYCOSYLTRANSFERASE"/>
    <property type="match status" value="1"/>
</dbReference>
<keyword evidence="4" id="KW-1185">Reference proteome</keyword>
<accession>A0A5J9VDV0</accession>
<organism evidence="3 4">
    <name type="scientific">Eragrostis curvula</name>
    <name type="common">weeping love grass</name>
    <dbReference type="NCBI Taxonomy" id="38414"/>
    <lineage>
        <taxon>Eukaryota</taxon>
        <taxon>Viridiplantae</taxon>
        <taxon>Streptophyta</taxon>
        <taxon>Embryophyta</taxon>
        <taxon>Tracheophyta</taxon>
        <taxon>Spermatophyta</taxon>
        <taxon>Magnoliopsida</taxon>
        <taxon>Liliopsida</taxon>
        <taxon>Poales</taxon>
        <taxon>Poaceae</taxon>
        <taxon>PACMAD clade</taxon>
        <taxon>Chloridoideae</taxon>
        <taxon>Eragrostideae</taxon>
        <taxon>Eragrostidinae</taxon>
        <taxon>Eragrostis</taxon>
    </lineage>
</organism>